<organism evidence="2 3">
    <name type="scientific">Pontivivens insulae</name>
    <dbReference type="NCBI Taxonomy" id="1639689"/>
    <lineage>
        <taxon>Bacteria</taxon>
        <taxon>Pseudomonadati</taxon>
        <taxon>Pseudomonadota</taxon>
        <taxon>Alphaproteobacteria</taxon>
        <taxon>Rhodobacterales</taxon>
        <taxon>Paracoccaceae</taxon>
        <taxon>Pontivivens</taxon>
    </lineage>
</organism>
<evidence type="ECO:0000313" key="3">
    <source>
        <dbReference type="Proteomes" id="UP000244932"/>
    </source>
</evidence>
<keyword evidence="1" id="KW-0812">Transmembrane</keyword>
<keyword evidence="1" id="KW-0472">Membrane</keyword>
<name>A0A2R8ABH1_9RHOB</name>
<reference evidence="2 3" key="1">
    <citation type="submission" date="2018-03" db="EMBL/GenBank/DDBJ databases">
        <authorList>
            <person name="Keele B.F."/>
        </authorList>
    </citation>
    <scope>NUCLEOTIDE SEQUENCE [LARGE SCALE GENOMIC DNA]</scope>
    <source>
        <strain evidence="2 3">CeCT 8812</strain>
    </source>
</reference>
<evidence type="ECO:0000313" key="2">
    <source>
        <dbReference type="EMBL" id="SPF29400.1"/>
    </source>
</evidence>
<dbReference type="Proteomes" id="UP000244932">
    <property type="component" value="Unassembled WGS sequence"/>
</dbReference>
<protein>
    <recommendedName>
        <fullName evidence="4">DUF1499 domain-containing protein</fullName>
    </recommendedName>
</protein>
<evidence type="ECO:0008006" key="4">
    <source>
        <dbReference type="Google" id="ProtNLM"/>
    </source>
</evidence>
<keyword evidence="1" id="KW-1133">Transmembrane helix</keyword>
<gene>
    <name evidence="2" type="ORF">POI8812_01708</name>
</gene>
<proteinExistence type="predicted"/>
<dbReference type="RefSeq" id="WP_108782103.1">
    <property type="nucleotide sequence ID" value="NZ_OMKW01000002.1"/>
</dbReference>
<accession>A0A2R8ABH1</accession>
<evidence type="ECO:0000256" key="1">
    <source>
        <dbReference type="SAM" id="Phobius"/>
    </source>
</evidence>
<dbReference type="Pfam" id="PF07386">
    <property type="entry name" value="DUF1499"/>
    <property type="match status" value="1"/>
</dbReference>
<keyword evidence="3" id="KW-1185">Reference proteome</keyword>
<dbReference type="InterPro" id="IPR010865">
    <property type="entry name" value="DUF1499"/>
</dbReference>
<dbReference type="EMBL" id="OMKW01000002">
    <property type="protein sequence ID" value="SPF29400.1"/>
    <property type="molecule type" value="Genomic_DNA"/>
</dbReference>
<feature type="transmembrane region" description="Helical" evidence="1">
    <location>
        <begin position="6"/>
        <end position="24"/>
    </location>
</feature>
<dbReference type="OrthoDB" id="8479024at2"/>
<sequence length="169" mass="18962">MIARILFWSAIVVIVGSLASLFMLRNLTHDADMWHVDPLTAPTPDSPNSYRVVPVLDGFDPLTAERIDREAPIYDANPALISQAFDEYVLRQPRVQRIAGTPESGWMTYVQTSERLAFPDYISVIFFDLGEGRSTLAIFSRSRIGQSDLGVNKARIDSWLEPLASFEAE</sequence>
<dbReference type="AlphaFoldDB" id="A0A2R8ABH1"/>